<name>A0A4C1WRM3_EUMVA</name>
<keyword evidence="2" id="KW-1185">Reference proteome</keyword>
<accession>A0A4C1WRM3</accession>
<dbReference type="EMBL" id="BGZK01000609">
    <property type="protein sequence ID" value="GBP52764.1"/>
    <property type="molecule type" value="Genomic_DNA"/>
</dbReference>
<dbReference type="Proteomes" id="UP000299102">
    <property type="component" value="Unassembled WGS sequence"/>
</dbReference>
<gene>
    <name evidence="1" type="ORF">EVAR_27707_1</name>
</gene>
<reference evidence="1 2" key="1">
    <citation type="journal article" date="2019" name="Commun. Biol.">
        <title>The bagworm genome reveals a unique fibroin gene that provides high tensile strength.</title>
        <authorList>
            <person name="Kono N."/>
            <person name="Nakamura H."/>
            <person name="Ohtoshi R."/>
            <person name="Tomita M."/>
            <person name="Numata K."/>
            <person name="Arakawa K."/>
        </authorList>
    </citation>
    <scope>NUCLEOTIDE SEQUENCE [LARGE SCALE GENOMIC DNA]</scope>
</reference>
<sequence>MRIFLEEIALGGAAGRGGLAGASSRNDFGSDDANSDDLHLKFSLGGPAWAVRCDRVTTAVTGVEARVRRDAVYEQEQL</sequence>
<proteinExistence type="predicted"/>
<protein>
    <submittedName>
        <fullName evidence="1">Uncharacterized protein</fullName>
    </submittedName>
</protein>
<evidence type="ECO:0000313" key="2">
    <source>
        <dbReference type="Proteomes" id="UP000299102"/>
    </source>
</evidence>
<evidence type="ECO:0000313" key="1">
    <source>
        <dbReference type="EMBL" id="GBP52764.1"/>
    </source>
</evidence>
<dbReference type="AlphaFoldDB" id="A0A4C1WRM3"/>
<comment type="caution">
    <text evidence="1">The sequence shown here is derived from an EMBL/GenBank/DDBJ whole genome shotgun (WGS) entry which is preliminary data.</text>
</comment>
<organism evidence="1 2">
    <name type="scientific">Eumeta variegata</name>
    <name type="common">Bagworm moth</name>
    <name type="synonym">Eumeta japonica</name>
    <dbReference type="NCBI Taxonomy" id="151549"/>
    <lineage>
        <taxon>Eukaryota</taxon>
        <taxon>Metazoa</taxon>
        <taxon>Ecdysozoa</taxon>
        <taxon>Arthropoda</taxon>
        <taxon>Hexapoda</taxon>
        <taxon>Insecta</taxon>
        <taxon>Pterygota</taxon>
        <taxon>Neoptera</taxon>
        <taxon>Endopterygota</taxon>
        <taxon>Lepidoptera</taxon>
        <taxon>Glossata</taxon>
        <taxon>Ditrysia</taxon>
        <taxon>Tineoidea</taxon>
        <taxon>Psychidae</taxon>
        <taxon>Oiketicinae</taxon>
        <taxon>Eumeta</taxon>
    </lineage>
</organism>